<comment type="caution">
    <text evidence="2">The sequence shown here is derived from an EMBL/GenBank/DDBJ whole genome shotgun (WGS) entry which is preliminary data.</text>
</comment>
<feature type="transmembrane region" description="Helical" evidence="1">
    <location>
        <begin position="6"/>
        <end position="39"/>
    </location>
</feature>
<accession>A0A0U9HCU4</accession>
<keyword evidence="1" id="KW-1133">Transmembrane helix</keyword>
<evidence type="ECO:0000313" key="2">
    <source>
        <dbReference type="EMBL" id="GAQ19089.1"/>
    </source>
</evidence>
<reference evidence="2 3" key="2">
    <citation type="journal article" date="2016" name="Genome Announc.">
        <title>Draft Genome Sequence of Oceanobacillus picturae Heshi-B3, Isolated from Fermented Rice Bran in a Traditional Japanese Seafood Dish.</title>
        <authorList>
            <person name="Akuzawa S."/>
            <person name="Nagaoka J."/>
            <person name="Kanekatsu M."/>
            <person name="Kanesaki Y."/>
            <person name="Suzuki T."/>
        </authorList>
    </citation>
    <scope>NUCLEOTIDE SEQUENCE [LARGE SCALE GENOMIC DNA]</scope>
    <source>
        <strain evidence="2 3">Heshi-B3</strain>
    </source>
</reference>
<keyword evidence="2" id="KW-0067">ATP-binding</keyword>
<dbReference type="GO" id="GO:0005524">
    <property type="term" value="F:ATP binding"/>
    <property type="evidence" value="ECO:0007669"/>
    <property type="project" value="UniProtKB-KW"/>
</dbReference>
<reference evidence="3" key="1">
    <citation type="submission" date="2015-07" db="EMBL/GenBank/DDBJ databases">
        <title>Draft Genome Sequence of Oceanobacillus picturae Heshi-B3 that Was Isolated from Fermented Rice Bran with Aging Salted Mackerel, Which Was Named Heshiko as Traditional Fermented Seafood in Japan.</title>
        <authorList>
            <person name="Akuzawa S."/>
            <person name="Nakagawa J."/>
            <person name="Kanekatsu T."/>
            <person name="Kanesaki Y."/>
            <person name="Suzuki T."/>
        </authorList>
    </citation>
    <scope>NUCLEOTIDE SEQUENCE [LARGE SCALE GENOMIC DNA]</scope>
    <source>
        <strain evidence="3">Heshi-B3</strain>
    </source>
</reference>
<proteinExistence type="predicted"/>
<keyword evidence="1" id="KW-0472">Membrane</keyword>
<protein>
    <submittedName>
        <fullName evidence="2">D-ribose transporter ATP-binding protein</fullName>
    </submittedName>
</protein>
<dbReference type="Proteomes" id="UP000052946">
    <property type="component" value="Unassembled WGS sequence"/>
</dbReference>
<gene>
    <name evidence="2" type="ORF">OPHB3_3048</name>
</gene>
<dbReference type="EMBL" id="BBXV01000039">
    <property type="protein sequence ID" value="GAQ19089.1"/>
    <property type="molecule type" value="Genomic_DNA"/>
</dbReference>
<evidence type="ECO:0000256" key="1">
    <source>
        <dbReference type="SAM" id="Phobius"/>
    </source>
</evidence>
<organism evidence="2 3">
    <name type="scientific">Oceanobacillus picturae</name>
    <dbReference type="NCBI Taxonomy" id="171693"/>
    <lineage>
        <taxon>Bacteria</taxon>
        <taxon>Bacillati</taxon>
        <taxon>Bacillota</taxon>
        <taxon>Bacilli</taxon>
        <taxon>Bacillales</taxon>
        <taxon>Bacillaceae</taxon>
        <taxon>Oceanobacillus</taxon>
    </lineage>
</organism>
<keyword evidence="1" id="KW-0812">Transmembrane</keyword>
<dbReference type="AlphaFoldDB" id="A0A0U9HCU4"/>
<dbReference type="RefSeq" id="WP_058950844.1">
    <property type="nucleotide sequence ID" value="NZ_BBXV01000039.1"/>
</dbReference>
<sequence>MKLFSAIFFSTILGLILFYFNFFGIIIAFGIIAGSLFYGISKLLSINEKLAMISKHLDIKEEKVEVTDEEIERELESFSKNGG</sequence>
<name>A0A0U9HCU4_9BACI</name>
<keyword evidence="2" id="KW-0547">Nucleotide-binding</keyword>
<evidence type="ECO:0000313" key="3">
    <source>
        <dbReference type="Proteomes" id="UP000052946"/>
    </source>
</evidence>